<name>A0A7Y8XZR0_9FLAO</name>
<feature type="transmembrane region" description="Helical" evidence="1">
    <location>
        <begin position="171"/>
        <end position="188"/>
    </location>
</feature>
<feature type="transmembrane region" description="Helical" evidence="1">
    <location>
        <begin position="200"/>
        <end position="222"/>
    </location>
</feature>
<sequence length="240" mass="27943">MNLLRKTINLHTELLEIRNKQLAENQILERVSEILNENAVRRAEILKAIESGDGVSENHLEFDLLETGRIFHLDQIRKICIDYRLRFLESKYFKGGIPEEAITQISMLENDHATNLGGFRIVAPTKTFQLKNFNDPLLFAPIGNGYYYLVHKWGNDLDSWRKIWVWPFRNLITFTLLTIAISFLVTWVTPETNLSKSVPMAGTIIFLFAFKSVFAVTMYSFFMLGKKFNCSIWNSEYFND</sequence>
<keyword evidence="1" id="KW-0812">Transmembrane</keyword>
<protein>
    <submittedName>
        <fullName evidence="2">Uncharacterized protein</fullName>
    </submittedName>
</protein>
<accession>A0A7Y8XZR0</accession>
<reference evidence="2 3" key="1">
    <citation type="submission" date="2020-07" db="EMBL/GenBank/DDBJ databases">
        <authorList>
            <person name="Sun Q."/>
        </authorList>
    </citation>
    <scope>NUCLEOTIDE SEQUENCE [LARGE SCALE GENOMIC DNA]</scope>
    <source>
        <strain evidence="2 3">MAH-1</strain>
    </source>
</reference>
<gene>
    <name evidence="2" type="ORF">HZF10_03195</name>
</gene>
<keyword evidence="1" id="KW-1133">Transmembrane helix</keyword>
<comment type="caution">
    <text evidence="2">The sequence shown here is derived from an EMBL/GenBank/DDBJ whole genome shotgun (WGS) entry which is preliminary data.</text>
</comment>
<dbReference type="AlphaFoldDB" id="A0A7Y8XZR0"/>
<dbReference type="Proteomes" id="UP000535020">
    <property type="component" value="Unassembled WGS sequence"/>
</dbReference>
<keyword evidence="1" id="KW-0472">Membrane</keyword>
<evidence type="ECO:0000313" key="2">
    <source>
        <dbReference type="EMBL" id="NYA69912.1"/>
    </source>
</evidence>
<evidence type="ECO:0000256" key="1">
    <source>
        <dbReference type="SAM" id="Phobius"/>
    </source>
</evidence>
<keyword evidence="3" id="KW-1185">Reference proteome</keyword>
<dbReference type="RefSeq" id="WP_176004732.1">
    <property type="nucleotide sequence ID" value="NZ_JABWMI010000005.1"/>
</dbReference>
<organism evidence="2 3">
    <name type="scientific">Flavobacterium agri</name>
    <dbReference type="NCBI Taxonomy" id="2743471"/>
    <lineage>
        <taxon>Bacteria</taxon>
        <taxon>Pseudomonadati</taxon>
        <taxon>Bacteroidota</taxon>
        <taxon>Flavobacteriia</taxon>
        <taxon>Flavobacteriales</taxon>
        <taxon>Flavobacteriaceae</taxon>
        <taxon>Flavobacterium</taxon>
    </lineage>
</organism>
<dbReference type="EMBL" id="JACBJI010000001">
    <property type="protein sequence ID" value="NYA69912.1"/>
    <property type="molecule type" value="Genomic_DNA"/>
</dbReference>
<evidence type="ECO:0000313" key="3">
    <source>
        <dbReference type="Proteomes" id="UP000535020"/>
    </source>
</evidence>
<proteinExistence type="predicted"/>